<evidence type="ECO:0000256" key="8">
    <source>
        <dbReference type="HAMAP-Rule" id="MF_00222"/>
    </source>
</evidence>
<dbReference type="Pfam" id="PF08501">
    <property type="entry name" value="Shikimate_dh_N"/>
    <property type="match status" value="1"/>
</dbReference>
<feature type="binding site" evidence="8">
    <location>
        <position position="255"/>
    </location>
    <ligand>
        <name>shikimate</name>
        <dbReference type="ChEBI" id="CHEBI:36208"/>
    </ligand>
</feature>
<comment type="subunit">
    <text evidence="8">Homodimer.</text>
</comment>
<keyword evidence="3 8" id="KW-0028">Amino-acid biosynthesis</keyword>
<dbReference type="Pfam" id="PF01488">
    <property type="entry name" value="Shikimate_DH"/>
    <property type="match status" value="1"/>
</dbReference>
<evidence type="ECO:0000256" key="7">
    <source>
        <dbReference type="ARBA" id="ARBA00049442"/>
    </source>
</evidence>
<keyword evidence="13" id="KW-1185">Reference proteome</keyword>
<evidence type="ECO:0000313" key="13">
    <source>
        <dbReference type="Proteomes" id="UP000190140"/>
    </source>
</evidence>
<evidence type="ECO:0000256" key="6">
    <source>
        <dbReference type="ARBA" id="ARBA00023141"/>
    </source>
</evidence>
<dbReference type="STRING" id="29349.CLOTH_13750"/>
<organism evidence="12 13">
    <name type="scientific">Alkalithermobacter paradoxus</name>
    <dbReference type="NCBI Taxonomy" id="29349"/>
    <lineage>
        <taxon>Bacteria</taxon>
        <taxon>Bacillati</taxon>
        <taxon>Bacillota</taxon>
        <taxon>Clostridia</taxon>
        <taxon>Peptostreptococcales</taxon>
        <taxon>Tepidibacteraceae</taxon>
        <taxon>Alkalithermobacter</taxon>
    </lineage>
</organism>
<dbReference type="InterPro" id="IPR013708">
    <property type="entry name" value="Shikimate_DH-bd_N"/>
</dbReference>
<dbReference type="InterPro" id="IPR041121">
    <property type="entry name" value="SDH_C"/>
</dbReference>
<comment type="caution">
    <text evidence="12">The sequence shown here is derived from an EMBL/GenBank/DDBJ whole genome shotgun (WGS) entry which is preliminary data.</text>
</comment>
<evidence type="ECO:0000259" key="9">
    <source>
        <dbReference type="Pfam" id="PF01488"/>
    </source>
</evidence>
<feature type="binding site" evidence="8">
    <location>
        <begin position="19"/>
        <end position="21"/>
    </location>
    <ligand>
        <name>shikimate</name>
        <dbReference type="ChEBI" id="CHEBI:36208"/>
    </ligand>
</feature>
<evidence type="ECO:0000256" key="1">
    <source>
        <dbReference type="ARBA" id="ARBA00004871"/>
    </source>
</evidence>
<dbReference type="RefSeq" id="WP_331722047.1">
    <property type="nucleotide sequence ID" value="NZ_MZGW01000004.1"/>
</dbReference>
<dbReference type="SUPFAM" id="SSF53223">
    <property type="entry name" value="Aminoacid dehydrogenase-like, N-terminal domain"/>
    <property type="match status" value="1"/>
</dbReference>
<feature type="domain" description="SDH C-terminal" evidence="11">
    <location>
        <begin position="248"/>
        <end position="269"/>
    </location>
</feature>
<feature type="binding site" evidence="8">
    <location>
        <position position="66"/>
    </location>
    <ligand>
        <name>shikimate</name>
        <dbReference type="ChEBI" id="CHEBI:36208"/>
    </ligand>
</feature>
<proteinExistence type="inferred from homology"/>
<dbReference type="Pfam" id="PF18317">
    <property type="entry name" value="SDH_C"/>
    <property type="match status" value="1"/>
</dbReference>
<dbReference type="GO" id="GO:0004764">
    <property type="term" value="F:shikimate 3-dehydrogenase (NADP+) activity"/>
    <property type="evidence" value="ECO:0007669"/>
    <property type="project" value="UniProtKB-UniRule"/>
</dbReference>
<evidence type="ECO:0000256" key="3">
    <source>
        <dbReference type="ARBA" id="ARBA00022605"/>
    </source>
</evidence>
<feature type="binding site" evidence="8">
    <location>
        <position position="248"/>
    </location>
    <ligand>
        <name>NADP(+)</name>
        <dbReference type="ChEBI" id="CHEBI:58349"/>
    </ligand>
</feature>
<dbReference type="Gene3D" id="3.40.50.10860">
    <property type="entry name" value="Leucine Dehydrogenase, chain A, domain 1"/>
    <property type="match status" value="1"/>
</dbReference>
<dbReference type="CDD" id="cd01065">
    <property type="entry name" value="NAD_bind_Shikimate_DH"/>
    <property type="match status" value="1"/>
</dbReference>
<accession>A0A1V4I6L9</accession>
<reference evidence="12 13" key="1">
    <citation type="submission" date="2017-03" db="EMBL/GenBank/DDBJ databases">
        <title>Genome sequence of Clostridium thermoalcaliphilum DSM 7309.</title>
        <authorList>
            <person name="Poehlein A."/>
            <person name="Daniel R."/>
        </authorList>
    </citation>
    <scope>NUCLEOTIDE SEQUENCE [LARGE SCALE GENOMIC DNA]</scope>
    <source>
        <strain evidence="12 13">DSM 7309</strain>
    </source>
</reference>
<dbReference type="InterPro" id="IPR046346">
    <property type="entry name" value="Aminoacid_DH-like_N_sf"/>
</dbReference>
<evidence type="ECO:0000313" key="12">
    <source>
        <dbReference type="EMBL" id="OPJ55616.1"/>
    </source>
</evidence>
<comment type="similarity">
    <text evidence="8">Belongs to the shikimate dehydrogenase family.</text>
</comment>
<dbReference type="PANTHER" id="PTHR21089:SF1">
    <property type="entry name" value="BIFUNCTIONAL 3-DEHYDROQUINATE DEHYDRATASE_SHIKIMATE DEHYDROGENASE, CHLOROPLASTIC"/>
    <property type="match status" value="1"/>
</dbReference>
<dbReference type="GO" id="GO:0009073">
    <property type="term" value="P:aromatic amino acid family biosynthetic process"/>
    <property type="evidence" value="ECO:0007669"/>
    <property type="project" value="UniProtKB-KW"/>
</dbReference>
<feature type="binding site" evidence="8">
    <location>
        <position position="91"/>
    </location>
    <ligand>
        <name>shikimate</name>
        <dbReference type="ChEBI" id="CHEBI:36208"/>
    </ligand>
</feature>
<feature type="active site" description="Proton acceptor" evidence="8">
    <location>
        <position position="70"/>
    </location>
</feature>
<keyword evidence="4 8" id="KW-0521">NADP</keyword>
<comment type="function">
    <text evidence="8">Involved in the biosynthesis of the chorismate, which leads to the biosynthesis of aromatic amino acids. Catalyzes the reversible NADPH linked reduction of 3-dehydroshikimate (DHSA) to yield shikimate (SA).</text>
</comment>
<evidence type="ECO:0000256" key="2">
    <source>
        <dbReference type="ARBA" id="ARBA00012962"/>
    </source>
</evidence>
<dbReference type="GO" id="GO:0009423">
    <property type="term" value="P:chorismate biosynthetic process"/>
    <property type="evidence" value="ECO:0007669"/>
    <property type="project" value="UniProtKB-UniRule"/>
</dbReference>
<evidence type="ECO:0000259" key="10">
    <source>
        <dbReference type="Pfam" id="PF08501"/>
    </source>
</evidence>
<dbReference type="SUPFAM" id="SSF51735">
    <property type="entry name" value="NAD(P)-binding Rossmann-fold domains"/>
    <property type="match status" value="1"/>
</dbReference>
<protein>
    <recommendedName>
        <fullName evidence="2 8">Shikimate dehydrogenase (NADP(+))</fullName>
        <shortName evidence="8">SDH</shortName>
        <ecNumber evidence="2 8">1.1.1.25</ecNumber>
    </recommendedName>
</protein>
<dbReference type="InterPro" id="IPR036291">
    <property type="entry name" value="NAD(P)-bd_dom_sf"/>
</dbReference>
<dbReference type="FunFam" id="3.40.50.10860:FF:000004">
    <property type="entry name" value="Quinate/shikimate dehydrogenase"/>
    <property type="match status" value="1"/>
</dbReference>
<comment type="catalytic activity">
    <reaction evidence="7 8">
        <text>shikimate + NADP(+) = 3-dehydroshikimate + NADPH + H(+)</text>
        <dbReference type="Rhea" id="RHEA:17737"/>
        <dbReference type="ChEBI" id="CHEBI:15378"/>
        <dbReference type="ChEBI" id="CHEBI:16630"/>
        <dbReference type="ChEBI" id="CHEBI:36208"/>
        <dbReference type="ChEBI" id="CHEBI:57783"/>
        <dbReference type="ChEBI" id="CHEBI:58349"/>
        <dbReference type="EC" id="1.1.1.25"/>
    </reaction>
</comment>
<dbReference type="Gene3D" id="3.40.50.720">
    <property type="entry name" value="NAD(P)-binding Rossmann-like Domain"/>
    <property type="match status" value="1"/>
</dbReference>
<dbReference type="NCBIfam" id="TIGR00507">
    <property type="entry name" value="aroE"/>
    <property type="match status" value="1"/>
</dbReference>
<gene>
    <name evidence="12" type="primary">ydiB</name>
    <name evidence="8" type="synonym">aroE</name>
    <name evidence="12" type="ORF">CLOTH_13750</name>
</gene>
<dbReference type="PANTHER" id="PTHR21089">
    <property type="entry name" value="SHIKIMATE DEHYDROGENASE"/>
    <property type="match status" value="1"/>
</dbReference>
<comment type="caution">
    <text evidence="8">Lacks conserved residue(s) required for the propagation of feature annotation.</text>
</comment>
<dbReference type="InterPro" id="IPR022893">
    <property type="entry name" value="Shikimate_DH_fam"/>
</dbReference>
<evidence type="ECO:0000256" key="4">
    <source>
        <dbReference type="ARBA" id="ARBA00022857"/>
    </source>
</evidence>
<name>A0A1V4I6L9_9FIRM</name>
<dbReference type="InterPro" id="IPR006151">
    <property type="entry name" value="Shikm_DH/Glu-tRNA_Rdtase"/>
</dbReference>
<keyword evidence="5 8" id="KW-0560">Oxidoreductase</keyword>
<dbReference type="EMBL" id="MZGW01000004">
    <property type="protein sequence ID" value="OPJ55616.1"/>
    <property type="molecule type" value="Genomic_DNA"/>
</dbReference>
<dbReference type="GO" id="GO:0008652">
    <property type="term" value="P:amino acid biosynthetic process"/>
    <property type="evidence" value="ECO:0007669"/>
    <property type="project" value="UniProtKB-KW"/>
</dbReference>
<feature type="domain" description="Quinate/shikimate 5-dehydrogenase/glutamyl-tRNA reductase" evidence="9">
    <location>
        <begin position="111"/>
        <end position="230"/>
    </location>
</feature>
<dbReference type="EC" id="1.1.1.25" evidence="2 8"/>
<evidence type="ECO:0000259" key="11">
    <source>
        <dbReference type="Pfam" id="PF18317"/>
    </source>
</evidence>
<feature type="domain" description="Shikimate dehydrogenase substrate binding N-terminal" evidence="10">
    <location>
        <begin position="11"/>
        <end position="93"/>
    </location>
</feature>
<feature type="binding site" evidence="8">
    <location>
        <position position="227"/>
    </location>
    <ligand>
        <name>shikimate</name>
        <dbReference type="ChEBI" id="CHEBI:36208"/>
    </ligand>
</feature>
<feature type="binding site" evidence="8">
    <location>
        <position position="225"/>
    </location>
    <ligand>
        <name>NADP(+)</name>
        <dbReference type="ChEBI" id="CHEBI:58349"/>
    </ligand>
</feature>
<comment type="pathway">
    <text evidence="1 8">Metabolic intermediate biosynthesis; chorismate biosynthesis; chorismate from D-erythrose 4-phosphate and phosphoenolpyruvate: step 4/7.</text>
</comment>
<dbReference type="AlphaFoldDB" id="A0A1V4I6L9"/>
<dbReference type="UniPathway" id="UPA00053">
    <property type="reaction ID" value="UER00087"/>
</dbReference>
<dbReference type="InterPro" id="IPR011342">
    <property type="entry name" value="Shikimate_DH"/>
</dbReference>
<dbReference type="HAMAP" id="MF_00222">
    <property type="entry name" value="Shikimate_DH_AroE"/>
    <property type="match status" value="1"/>
</dbReference>
<evidence type="ECO:0000256" key="5">
    <source>
        <dbReference type="ARBA" id="ARBA00023002"/>
    </source>
</evidence>
<dbReference type="GO" id="GO:0050661">
    <property type="term" value="F:NADP binding"/>
    <property type="evidence" value="ECO:0007669"/>
    <property type="project" value="InterPro"/>
</dbReference>
<feature type="binding site" evidence="8">
    <location>
        <position position="106"/>
    </location>
    <ligand>
        <name>shikimate</name>
        <dbReference type="ChEBI" id="CHEBI:36208"/>
    </ligand>
</feature>
<dbReference type="Proteomes" id="UP000190140">
    <property type="component" value="Unassembled WGS sequence"/>
</dbReference>
<dbReference type="NCBIfam" id="NF001319">
    <property type="entry name" value="PRK00258.3-3"/>
    <property type="match status" value="1"/>
</dbReference>
<keyword evidence="6 8" id="KW-0057">Aromatic amino acid biosynthesis</keyword>
<sequence length="282" mass="31338">MINSNTNLICLIGHPVKHSFSPNIHNHLFKKYNLNYAYICFDVESNKLKSAIDGIRSLGIKGANVTIPHKTEVIKYLDEISPSAKLIGAVNTIKNENGKLIGYNTDGIGFAKSILDEGYNIKGKNIMILGSGGGSKGIAVQMALSGCSFIHIKNRTLDNAKNLCQILKQNFDIKVKYSNMKITEEELNDIDIIINTTPIGMTPNIDQCPIDTNISPKRDVLVCDIVYNPRETQFIQWAKKRGLKSIGGIYMLINQALESFNIWTGVKCDEYDTKEILQKVGV</sequence>
<dbReference type="GO" id="GO:0019632">
    <property type="term" value="P:shikimate metabolic process"/>
    <property type="evidence" value="ECO:0007669"/>
    <property type="project" value="InterPro"/>
</dbReference>